<keyword evidence="2" id="KW-0813">Transport</keyword>
<comment type="subcellular location">
    <subcellularLocation>
        <location evidence="1">Cytoplasm</location>
    </subcellularLocation>
</comment>
<dbReference type="PANTHER" id="PTHR19308">
    <property type="entry name" value="PHOSPHATIDYLCHOLINE TRANSFER PROTEIN"/>
    <property type="match status" value="1"/>
</dbReference>
<gene>
    <name evidence="14" type="ORF">PPENT_87.1.T1670075</name>
</gene>
<evidence type="ECO:0000256" key="1">
    <source>
        <dbReference type="ARBA" id="ARBA00004496"/>
    </source>
</evidence>
<evidence type="ECO:0000256" key="3">
    <source>
        <dbReference type="ARBA" id="ARBA00022490"/>
    </source>
</evidence>
<reference evidence="14" key="1">
    <citation type="submission" date="2021-01" db="EMBL/GenBank/DDBJ databases">
        <authorList>
            <consortium name="Genoscope - CEA"/>
            <person name="William W."/>
        </authorList>
    </citation>
    <scope>NUCLEOTIDE SEQUENCE</scope>
</reference>
<evidence type="ECO:0000256" key="4">
    <source>
        <dbReference type="ARBA" id="ARBA00022553"/>
    </source>
</evidence>
<dbReference type="PANTHER" id="PTHR19308:SF14">
    <property type="entry name" value="START DOMAIN-CONTAINING PROTEIN"/>
    <property type="match status" value="1"/>
</dbReference>
<comment type="caution">
    <text evidence="14">The sequence shown here is derived from an EMBL/GenBank/DDBJ whole genome shotgun (WGS) entry which is preliminary data.</text>
</comment>
<dbReference type="Pfam" id="PF01852">
    <property type="entry name" value="START"/>
    <property type="match status" value="1"/>
</dbReference>
<dbReference type="SMART" id="SM00234">
    <property type="entry name" value="START"/>
    <property type="match status" value="1"/>
</dbReference>
<evidence type="ECO:0000256" key="6">
    <source>
        <dbReference type="ARBA" id="ARBA00023055"/>
    </source>
</evidence>
<dbReference type="AlphaFoldDB" id="A0A8S1YLB5"/>
<dbReference type="CDD" id="cd00177">
    <property type="entry name" value="START"/>
    <property type="match status" value="1"/>
</dbReference>
<proteinExistence type="predicted"/>
<dbReference type="GO" id="GO:0005829">
    <property type="term" value="C:cytosol"/>
    <property type="evidence" value="ECO:0007669"/>
    <property type="project" value="UniProtKB-ARBA"/>
</dbReference>
<keyword evidence="12" id="KW-0812">Transmembrane</keyword>
<evidence type="ECO:0000256" key="10">
    <source>
        <dbReference type="ARBA" id="ARBA00077188"/>
    </source>
</evidence>
<evidence type="ECO:0000256" key="9">
    <source>
        <dbReference type="ARBA" id="ARBA00069061"/>
    </source>
</evidence>
<keyword evidence="15" id="KW-1185">Reference proteome</keyword>
<keyword evidence="3" id="KW-0963">Cytoplasm</keyword>
<keyword evidence="4" id="KW-0597">Phosphoprotein</keyword>
<keyword evidence="12" id="KW-0472">Membrane</keyword>
<sequence>MQALSLQKLVLSAQQMAQKEHFAGSWESLVDMFDKRLQLYKYNRVSLITECKPTIGIEFYPAIKNEKDLLNHIMRLHLYLPQVFFNQAQFYEFSTALDDRNIFDRRNVGSLLGMAFMGIVGFLALGFTIMGMIAGGVLGVMLGRYAGRRMKKTFTSQKVLLEFDIYSIRLRCYIKWAEERGKTYRYNVNFVRFIAEKLLLETKTALHYKQFNADQQKQAKKIILKVAEIFKEKYFIHALILSLKMSHEYLRILRLLSENSELNRGDIEEFQHFKNFRAELEVCLMKAIDNVLRPLVRLLEDSNPKSKVLKKIRDQAKCFLIQKDVIQLTKQYPDPQMRITYIKMLAEKMKQSIKNDSIISYLKKQHFRDIEQIGIVIDQQIDQQQIEQKQIGDIKQIELEIIQEENEQNLTPKQQLKSQYSAGSESEFQPLQEDCLKSSQKLQELQLKITQHPNLVFIDSNQGDQIIQNSLAQSLSQADIKQILEPEQQVSLQHRQSVDINQQIVQYSEETTKKFELFLQFYEESTDSWECVTTKDDIYIYKSMKPGCGSVFLKGHSFIYSHDKQVVFNAVYQKEFRTKWDKIMQKFNIVRHEREDIDIMYYVVVPPIPIVSTREWLQRRVLRYDFPYKGQICLLFYSVDLPEFPITKNPVRAHTEIAGYVFENTSSGTKITFVSNNDIKGSIPKLLVNHASAKGPFGWFGNLRKACDLYRKHNGDLSRIVIS</sequence>
<feature type="domain" description="START" evidence="13">
    <location>
        <begin position="529"/>
        <end position="712"/>
    </location>
</feature>
<keyword evidence="5" id="KW-0007">Acetylation</keyword>
<dbReference type="InterPro" id="IPR002913">
    <property type="entry name" value="START_lipid-bd_dom"/>
</dbReference>
<protein>
    <recommendedName>
        <fullName evidence="9">Phosphatidylcholine transfer protein</fullName>
    </recommendedName>
    <alternativeName>
        <fullName evidence="11">START domain-containing protein 2</fullName>
    </alternativeName>
    <alternativeName>
        <fullName evidence="10">StAR-related lipid transfer protein 2</fullName>
    </alternativeName>
</protein>
<dbReference type="GO" id="GO:0008289">
    <property type="term" value="F:lipid binding"/>
    <property type="evidence" value="ECO:0007669"/>
    <property type="project" value="UniProtKB-KW"/>
</dbReference>
<evidence type="ECO:0000256" key="8">
    <source>
        <dbReference type="ARBA" id="ARBA00063535"/>
    </source>
</evidence>
<keyword evidence="6" id="KW-0445">Lipid transport</keyword>
<evidence type="ECO:0000313" key="15">
    <source>
        <dbReference type="Proteomes" id="UP000689195"/>
    </source>
</evidence>
<name>A0A8S1YLB5_9CILI</name>
<evidence type="ECO:0000256" key="12">
    <source>
        <dbReference type="SAM" id="Phobius"/>
    </source>
</evidence>
<organism evidence="14 15">
    <name type="scientific">Paramecium pentaurelia</name>
    <dbReference type="NCBI Taxonomy" id="43138"/>
    <lineage>
        <taxon>Eukaryota</taxon>
        <taxon>Sar</taxon>
        <taxon>Alveolata</taxon>
        <taxon>Ciliophora</taxon>
        <taxon>Intramacronucleata</taxon>
        <taxon>Oligohymenophorea</taxon>
        <taxon>Peniculida</taxon>
        <taxon>Parameciidae</taxon>
        <taxon>Paramecium</taxon>
    </lineage>
</organism>
<dbReference type="PROSITE" id="PS50848">
    <property type="entry name" value="START"/>
    <property type="match status" value="1"/>
</dbReference>
<feature type="transmembrane region" description="Helical" evidence="12">
    <location>
        <begin position="114"/>
        <end position="142"/>
    </location>
</feature>
<accession>A0A8S1YLB5</accession>
<dbReference type="FunFam" id="3.30.530.20:FF:000017">
    <property type="entry name" value="Phosphatidylcholine transfer protein, putative"/>
    <property type="match status" value="1"/>
</dbReference>
<dbReference type="Proteomes" id="UP000689195">
    <property type="component" value="Unassembled WGS sequence"/>
</dbReference>
<keyword evidence="12" id="KW-1133">Transmembrane helix</keyword>
<evidence type="ECO:0000256" key="7">
    <source>
        <dbReference type="ARBA" id="ARBA00023121"/>
    </source>
</evidence>
<dbReference type="EMBL" id="CAJJDO010000167">
    <property type="protein sequence ID" value="CAD8212302.1"/>
    <property type="molecule type" value="Genomic_DNA"/>
</dbReference>
<dbReference type="InterPro" id="IPR051213">
    <property type="entry name" value="START_lipid_transfer"/>
</dbReference>
<evidence type="ECO:0000313" key="14">
    <source>
        <dbReference type="EMBL" id="CAD8212302.1"/>
    </source>
</evidence>
<dbReference type="OrthoDB" id="5403181at2759"/>
<dbReference type="GO" id="GO:0006869">
    <property type="term" value="P:lipid transport"/>
    <property type="evidence" value="ECO:0007669"/>
    <property type="project" value="UniProtKB-KW"/>
</dbReference>
<evidence type="ECO:0000256" key="11">
    <source>
        <dbReference type="ARBA" id="ARBA00079049"/>
    </source>
</evidence>
<evidence type="ECO:0000256" key="2">
    <source>
        <dbReference type="ARBA" id="ARBA00022448"/>
    </source>
</evidence>
<evidence type="ECO:0000256" key="5">
    <source>
        <dbReference type="ARBA" id="ARBA00022990"/>
    </source>
</evidence>
<comment type="subunit">
    <text evidence="8">Interacts with ACOT13/THEM2.</text>
</comment>
<keyword evidence="7" id="KW-0446">Lipid-binding</keyword>
<evidence type="ECO:0000259" key="13">
    <source>
        <dbReference type="PROSITE" id="PS50848"/>
    </source>
</evidence>